<dbReference type="InterPro" id="IPR050873">
    <property type="entry name" value="V-ATPase_V0D/AC39_subunit"/>
</dbReference>
<proteinExistence type="predicted"/>
<evidence type="ECO:0000313" key="4">
    <source>
        <dbReference type="Proteomes" id="UP000199006"/>
    </source>
</evidence>
<reference evidence="3 4" key="1">
    <citation type="submission" date="2016-10" db="EMBL/GenBank/DDBJ databases">
        <authorList>
            <person name="de Groot N.N."/>
        </authorList>
    </citation>
    <scope>NUCLEOTIDE SEQUENCE [LARGE SCALE GENOMIC DNA]</scope>
    <source>
        <strain evidence="3 4">ATCC 51327</strain>
    </source>
</reference>
<evidence type="ECO:0000256" key="2">
    <source>
        <dbReference type="ARBA" id="ARBA00023065"/>
    </source>
</evidence>
<organism evidence="3 4">
    <name type="scientific">Halanaerobium salsuginis</name>
    <dbReference type="NCBI Taxonomy" id="29563"/>
    <lineage>
        <taxon>Bacteria</taxon>
        <taxon>Bacillati</taxon>
        <taxon>Bacillota</taxon>
        <taxon>Clostridia</taxon>
        <taxon>Halanaerobiales</taxon>
        <taxon>Halanaerobiaceae</taxon>
        <taxon>Halanaerobium</taxon>
    </lineage>
</organism>
<sequence>MSFALQYPAINAKIKAISSKMLADSDFENLIELDTVQAAFNYLYNNTYYKEDLEELSGKEIHRRQLELNLKKSIISAENFLKKYLGSNSKKFIEHYFKKYEIEDLKIILRTILIENEENYLADNLVYIERNPEIDFQNLVQASSFNDLQSALAGVRYVNILNEYEDQYHKTKNLFPIEMSLDFYYFSTLDKLSNRLSKNDRKFAREIVGTQIDLLNLQWIYRIKRYYNLSAGEILNYIIPFHFRITKEELHDMSQTDKAADLNKFISYTPYKNLLETAIREENIVFERFFLNYILNRVEKIKTSSFFSIANVIAYLYIKEYEVRDIVTIIEGVRYSLAREDIKKYLIREEV</sequence>
<dbReference type="PANTHER" id="PTHR38682">
    <property type="entry name" value="V-TYPE ATP SYNTHASE SUBUNIT C"/>
    <property type="match status" value="1"/>
</dbReference>
<dbReference type="EMBL" id="FOTI01000006">
    <property type="protein sequence ID" value="SFL28817.1"/>
    <property type="molecule type" value="Genomic_DNA"/>
</dbReference>
<dbReference type="GO" id="GO:0046961">
    <property type="term" value="F:proton-transporting ATPase activity, rotational mechanism"/>
    <property type="evidence" value="ECO:0007669"/>
    <property type="project" value="InterPro"/>
</dbReference>
<dbReference type="Gene3D" id="1.10.132.50">
    <property type="entry name" value="ATP synthase (C/AC39) subunit, domain 3"/>
    <property type="match status" value="3"/>
</dbReference>
<gene>
    <name evidence="3" type="ORF">SAMN02983006_00732</name>
</gene>
<dbReference type="InterPro" id="IPR002843">
    <property type="entry name" value="ATPase_V0-cplx_csu/dsu"/>
</dbReference>
<name>A0A1I4GHN8_9FIRM</name>
<dbReference type="RefSeq" id="WP_089859833.1">
    <property type="nucleotide sequence ID" value="NZ_FOTI01000006.1"/>
</dbReference>
<evidence type="ECO:0000256" key="1">
    <source>
        <dbReference type="ARBA" id="ARBA00022448"/>
    </source>
</evidence>
<evidence type="ECO:0000313" key="3">
    <source>
        <dbReference type="EMBL" id="SFL28817.1"/>
    </source>
</evidence>
<keyword evidence="1" id="KW-0813">Transport</keyword>
<dbReference type="InterPro" id="IPR044911">
    <property type="entry name" value="V-type_ATPase_csu/dsu_dom_3"/>
</dbReference>
<dbReference type="OrthoDB" id="9816136at2"/>
<dbReference type="Pfam" id="PF01992">
    <property type="entry name" value="vATP-synt_AC39"/>
    <property type="match status" value="1"/>
</dbReference>
<dbReference type="InterPro" id="IPR036079">
    <property type="entry name" value="ATPase_csu/dsu_sf"/>
</dbReference>
<keyword evidence="2" id="KW-0406">Ion transport</keyword>
<dbReference type="SUPFAM" id="SSF103486">
    <property type="entry name" value="V-type ATP synthase subunit C"/>
    <property type="match status" value="1"/>
</dbReference>
<dbReference type="PANTHER" id="PTHR38682:SF1">
    <property type="entry name" value="V-TYPE ATP SYNTHASE SUBUNIT C"/>
    <property type="match status" value="1"/>
</dbReference>
<protein>
    <submittedName>
        <fullName evidence="3">V/A-type H+-transporting ATPase subunit C</fullName>
    </submittedName>
</protein>
<keyword evidence="4" id="KW-1185">Reference proteome</keyword>
<dbReference type="STRING" id="29563.SAMN02983006_00732"/>
<accession>A0A1I4GHN8</accession>
<dbReference type="AlphaFoldDB" id="A0A1I4GHN8"/>
<dbReference type="Proteomes" id="UP000199006">
    <property type="component" value="Unassembled WGS sequence"/>
</dbReference>